<sequence>MVLGSFNLFIYLLTHKRELNKKTGTGPIVKEVFKELCRVIPWSRVEPDIELEKGLDPSNTVLVFPGEESITTTELKSIENFIILDGTWQEAKKIYNRTPYLKRYNSYSFPNSIKSNYILRRNQKSFGLCTVESVIELCEIKNENFYKEKLVLAFKTFNN</sequence>
<dbReference type="GO" id="GO:0016432">
    <property type="term" value="F:tRNA-uridine aminocarboxypropyltransferase activity"/>
    <property type="evidence" value="ECO:0007669"/>
    <property type="project" value="UniProtKB-EC"/>
</dbReference>
<keyword evidence="4" id="KW-0819">tRNA processing</keyword>
<dbReference type="EC" id="2.5.1.25" evidence="1"/>
<dbReference type="Pfam" id="PF03942">
    <property type="entry name" value="DTW"/>
    <property type="match status" value="1"/>
</dbReference>
<dbReference type="AlphaFoldDB" id="A0A5C1Q5Y4"/>
<evidence type="ECO:0000256" key="1">
    <source>
        <dbReference type="ARBA" id="ARBA00012386"/>
    </source>
</evidence>
<evidence type="ECO:0000259" key="5">
    <source>
        <dbReference type="SMART" id="SM01144"/>
    </source>
</evidence>
<dbReference type="Proteomes" id="UP000323824">
    <property type="component" value="Chromosome"/>
</dbReference>
<dbReference type="OrthoDB" id="370626at2"/>
<dbReference type="InterPro" id="IPR039262">
    <property type="entry name" value="DTWD2/TAPT"/>
</dbReference>
<keyword evidence="3" id="KW-0949">S-adenosyl-L-methionine</keyword>
<evidence type="ECO:0000256" key="3">
    <source>
        <dbReference type="ARBA" id="ARBA00022691"/>
    </source>
</evidence>
<evidence type="ECO:0000313" key="6">
    <source>
        <dbReference type="EMBL" id="QEN03473.1"/>
    </source>
</evidence>
<proteinExistence type="predicted"/>
<dbReference type="KEGG" id="sper:EW093_01715"/>
<evidence type="ECO:0000256" key="4">
    <source>
        <dbReference type="ARBA" id="ARBA00022694"/>
    </source>
</evidence>
<evidence type="ECO:0000256" key="2">
    <source>
        <dbReference type="ARBA" id="ARBA00022679"/>
    </source>
</evidence>
<dbReference type="PANTHER" id="PTHR21392:SF1">
    <property type="entry name" value="TRNA-URIDINE AMINOCARBOXYPROPYLTRANSFERASE"/>
    <property type="match status" value="1"/>
</dbReference>
<protein>
    <recommendedName>
        <fullName evidence="1">tRNA-uridine aminocarboxypropyltransferase</fullName>
        <ecNumber evidence="1">2.5.1.25</ecNumber>
    </recommendedName>
</protein>
<evidence type="ECO:0000313" key="7">
    <source>
        <dbReference type="Proteomes" id="UP000323824"/>
    </source>
</evidence>
<dbReference type="EMBL" id="CP035807">
    <property type="protein sequence ID" value="QEN03473.1"/>
    <property type="molecule type" value="Genomic_DNA"/>
</dbReference>
<organism evidence="6 7">
    <name type="scientific">Thiospirochaeta perfilievii</name>
    <dbReference type="NCBI Taxonomy" id="252967"/>
    <lineage>
        <taxon>Bacteria</taxon>
        <taxon>Pseudomonadati</taxon>
        <taxon>Spirochaetota</taxon>
        <taxon>Spirochaetia</taxon>
        <taxon>Spirochaetales</taxon>
        <taxon>Spirochaetaceae</taxon>
        <taxon>Thiospirochaeta</taxon>
    </lineage>
</organism>
<name>A0A5C1Q5Y4_9SPIO</name>
<keyword evidence="2" id="KW-0808">Transferase</keyword>
<dbReference type="SMART" id="SM01144">
    <property type="entry name" value="DTW"/>
    <property type="match status" value="1"/>
</dbReference>
<keyword evidence="7" id="KW-1185">Reference proteome</keyword>
<dbReference type="GO" id="GO:0008033">
    <property type="term" value="P:tRNA processing"/>
    <property type="evidence" value="ECO:0007669"/>
    <property type="project" value="UniProtKB-KW"/>
</dbReference>
<reference evidence="6 7" key="1">
    <citation type="submission" date="2019-02" db="EMBL/GenBank/DDBJ databases">
        <authorList>
            <person name="Fomenkov A."/>
            <person name="Dubinina G."/>
            <person name="Grabovich M."/>
            <person name="Vincze T."/>
            <person name="Roberts R.J."/>
        </authorList>
    </citation>
    <scope>NUCLEOTIDE SEQUENCE [LARGE SCALE GENOMIC DNA]</scope>
    <source>
        <strain evidence="6 7">P</strain>
    </source>
</reference>
<dbReference type="PANTHER" id="PTHR21392">
    <property type="entry name" value="TRNA-URIDINE AMINOCARBOXYPROPYLTRANSFERASE 2"/>
    <property type="match status" value="1"/>
</dbReference>
<accession>A0A5C1Q5Y4</accession>
<gene>
    <name evidence="6" type="ORF">EW093_01715</name>
</gene>
<dbReference type="InterPro" id="IPR005636">
    <property type="entry name" value="DTW"/>
</dbReference>
<feature type="domain" description="DTW" evidence="5">
    <location>
        <begin position="1"/>
        <end position="156"/>
    </location>
</feature>
<reference evidence="6 7" key="2">
    <citation type="submission" date="2019-09" db="EMBL/GenBank/DDBJ databases">
        <title>Complete Genome Sequence and Methylome Analysis of free living Spirochaetas.</title>
        <authorList>
            <person name="Leshcheva N."/>
            <person name="Mikheeva N."/>
        </authorList>
    </citation>
    <scope>NUCLEOTIDE SEQUENCE [LARGE SCALE GENOMIC DNA]</scope>
    <source>
        <strain evidence="6 7">P</strain>
    </source>
</reference>